<comment type="caution">
    <text evidence="3">The sequence shown here is derived from an EMBL/GenBank/DDBJ whole genome shotgun (WGS) entry which is preliminary data.</text>
</comment>
<dbReference type="AlphaFoldDB" id="I3IN86"/>
<dbReference type="EMBL" id="BAFH01000003">
    <property type="protein sequence ID" value="GAB63181.1"/>
    <property type="molecule type" value="Genomic_DNA"/>
</dbReference>
<dbReference type="PANTHER" id="PTHR38753">
    <property type="entry name" value="SLR1441 PROTEIN"/>
    <property type="match status" value="1"/>
</dbReference>
<dbReference type="InterPro" id="IPR011335">
    <property type="entry name" value="Restrct_endonuc-II-like"/>
</dbReference>
<dbReference type="Proteomes" id="UP000002985">
    <property type="component" value="Unassembled WGS sequence"/>
</dbReference>
<reference evidence="3 4" key="1">
    <citation type="journal article" date="2012" name="FEBS Lett.">
        <title>Anammox organism KSU-1 expresses a NirK-type copper-containing nitrite reductase instead of a NirS-type with cytochrome cd1.</title>
        <authorList>
            <person name="Hira D."/>
            <person name="Toh H."/>
            <person name="Migita C.T."/>
            <person name="Okubo H."/>
            <person name="Nishiyama T."/>
            <person name="Hattori M."/>
            <person name="Furukawa K."/>
            <person name="Fujii T."/>
        </authorList>
    </citation>
    <scope>NUCLEOTIDE SEQUENCE [LARGE SCALE GENOMIC DNA]</scope>
</reference>
<feature type="domain" description="DUF8196" evidence="2">
    <location>
        <begin position="129"/>
        <end position="208"/>
    </location>
</feature>
<evidence type="ECO:0000313" key="3">
    <source>
        <dbReference type="EMBL" id="GAB63181.1"/>
    </source>
</evidence>
<evidence type="ECO:0000259" key="2">
    <source>
        <dbReference type="Pfam" id="PF26618"/>
    </source>
</evidence>
<name>I3IN86_9BACT</name>
<dbReference type="OrthoDB" id="9790160at2"/>
<evidence type="ECO:0000313" key="4">
    <source>
        <dbReference type="Proteomes" id="UP000002985"/>
    </source>
</evidence>
<dbReference type="SUPFAM" id="SSF52980">
    <property type="entry name" value="Restriction endonuclease-like"/>
    <property type="match status" value="1"/>
</dbReference>
<dbReference type="InterPro" id="IPR058509">
    <property type="entry name" value="DUF8196"/>
</dbReference>
<organism evidence="3 4">
    <name type="scientific">Candidatus Jettenia caeni</name>
    <dbReference type="NCBI Taxonomy" id="247490"/>
    <lineage>
        <taxon>Bacteria</taxon>
        <taxon>Pseudomonadati</taxon>
        <taxon>Planctomycetota</taxon>
        <taxon>Candidatus Brocadiia</taxon>
        <taxon>Candidatus Brocadiales</taxon>
        <taxon>Candidatus Brocadiaceae</taxon>
        <taxon>Candidatus Jettenia</taxon>
    </lineage>
</organism>
<dbReference type="Gene3D" id="1.20.58.130">
    <property type="match status" value="1"/>
</dbReference>
<evidence type="ECO:0000256" key="1">
    <source>
        <dbReference type="SAM" id="Coils"/>
    </source>
</evidence>
<dbReference type="Pfam" id="PF26618">
    <property type="entry name" value="DUF8196"/>
    <property type="match status" value="1"/>
</dbReference>
<protein>
    <recommendedName>
        <fullName evidence="2">DUF8196 domain-containing protein</fullName>
    </recommendedName>
</protein>
<sequence>MPSTKDRVDNLERVLEEYIKNIGNAQMQTEREIREFKGEVKEFKDEMKEFKDEMKEFKDEMKEFKDEMREDRRNMNKKWGEIANKMGTVVEDIVAPNIPRIAQEYFQCEDAEFFGLRVTKRNSKDKSRSREFDIIAVYDDKILINETKSSPSIDYINEFTEVLKEVYDYFPEYKGKRIIPIFSSLYIPENVVTYLTKVKIYAMAMKDDGMELLNPHI</sequence>
<keyword evidence="1" id="KW-0175">Coiled coil</keyword>
<dbReference type="PANTHER" id="PTHR38753:SF1">
    <property type="entry name" value="SLR1441 PROTEIN"/>
    <property type="match status" value="1"/>
</dbReference>
<dbReference type="eggNOG" id="COG5493">
    <property type="taxonomic scope" value="Bacteria"/>
</dbReference>
<gene>
    <name evidence="3" type="ORF">KSU1_C1585</name>
</gene>
<proteinExistence type="predicted"/>
<dbReference type="STRING" id="247490.KSU1_C1585"/>
<feature type="coiled-coil region" evidence="1">
    <location>
        <begin position="1"/>
        <end position="78"/>
    </location>
</feature>
<keyword evidence="4" id="KW-1185">Reference proteome</keyword>
<accession>I3IN86</accession>